<keyword evidence="2" id="KW-0274">FAD</keyword>
<evidence type="ECO:0000313" key="6">
    <source>
        <dbReference type="EMBL" id="OJJ85246.1"/>
    </source>
</evidence>
<dbReference type="Gene3D" id="3.30.560.10">
    <property type="entry name" value="Glucose Oxidase, domain 3"/>
    <property type="match status" value="1"/>
</dbReference>
<evidence type="ECO:0000256" key="2">
    <source>
        <dbReference type="PIRSR" id="PIRSR000137-2"/>
    </source>
</evidence>
<dbReference type="RefSeq" id="XP_022401944.1">
    <property type="nucleotide sequence ID" value="XM_022542263.1"/>
</dbReference>
<dbReference type="OrthoDB" id="269227at2759"/>
<dbReference type="GeneID" id="34458524"/>
<proteinExistence type="inferred from homology"/>
<evidence type="ECO:0000313" key="7">
    <source>
        <dbReference type="Proteomes" id="UP000184300"/>
    </source>
</evidence>
<feature type="region of interest" description="Disordered" evidence="3">
    <location>
        <begin position="159"/>
        <end position="181"/>
    </location>
</feature>
<evidence type="ECO:0008006" key="8">
    <source>
        <dbReference type="Google" id="ProtNLM"/>
    </source>
</evidence>
<dbReference type="PANTHER" id="PTHR11552:SF100">
    <property type="entry name" value="DEHYDROGENASE, PUTATIVE (AFU_ORTHOLOGUE AFUA_5G00630)-RELATED"/>
    <property type="match status" value="1"/>
</dbReference>
<evidence type="ECO:0000259" key="4">
    <source>
        <dbReference type="Pfam" id="PF00732"/>
    </source>
</evidence>
<dbReference type="GO" id="GO:0016614">
    <property type="term" value="F:oxidoreductase activity, acting on CH-OH group of donors"/>
    <property type="evidence" value="ECO:0007669"/>
    <property type="project" value="InterPro"/>
</dbReference>
<organism evidence="6 7">
    <name type="scientific">Aspergillus glaucus CBS 516.65</name>
    <dbReference type="NCBI Taxonomy" id="1160497"/>
    <lineage>
        <taxon>Eukaryota</taxon>
        <taxon>Fungi</taxon>
        <taxon>Dikarya</taxon>
        <taxon>Ascomycota</taxon>
        <taxon>Pezizomycotina</taxon>
        <taxon>Eurotiomycetes</taxon>
        <taxon>Eurotiomycetidae</taxon>
        <taxon>Eurotiales</taxon>
        <taxon>Aspergillaceae</taxon>
        <taxon>Aspergillus</taxon>
        <taxon>Aspergillus subgen. Aspergillus</taxon>
    </lineage>
</organism>
<dbReference type="InterPro" id="IPR007867">
    <property type="entry name" value="GMC_OxRtase_C"/>
</dbReference>
<gene>
    <name evidence="6" type="ORF">ASPGLDRAFT_1515688</name>
</gene>
<reference evidence="7" key="1">
    <citation type="journal article" date="2017" name="Genome Biol.">
        <title>Comparative genomics reveals high biological diversity and specific adaptations in the industrially and medically important fungal genus Aspergillus.</title>
        <authorList>
            <person name="de Vries R.P."/>
            <person name="Riley R."/>
            <person name="Wiebenga A."/>
            <person name="Aguilar-Osorio G."/>
            <person name="Amillis S."/>
            <person name="Uchima C.A."/>
            <person name="Anderluh G."/>
            <person name="Asadollahi M."/>
            <person name="Askin M."/>
            <person name="Barry K."/>
            <person name="Battaglia E."/>
            <person name="Bayram O."/>
            <person name="Benocci T."/>
            <person name="Braus-Stromeyer S.A."/>
            <person name="Caldana C."/>
            <person name="Canovas D."/>
            <person name="Cerqueira G.C."/>
            <person name="Chen F."/>
            <person name="Chen W."/>
            <person name="Choi C."/>
            <person name="Clum A."/>
            <person name="Dos Santos R.A."/>
            <person name="Damasio A.R."/>
            <person name="Diallinas G."/>
            <person name="Emri T."/>
            <person name="Fekete E."/>
            <person name="Flipphi M."/>
            <person name="Freyberg S."/>
            <person name="Gallo A."/>
            <person name="Gournas C."/>
            <person name="Habgood R."/>
            <person name="Hainaut M."/>
            <person name="Harispe M.L."/>
            <person name="Henrissat B."/>
            <person name="Hilden K.S."/>
            <person name="Hope R."/>
            <person name="Hossain A."/>
            <person name="Karabika E."/>
            <person name="Karaffa L."/>
            <person name="Karanyi Z."/>
            <person name="Krasevec N."/>
            <person name="Kuo A."/>
            <person name="Kusch H."/>
            <person name="LaButti K."/>
            <person name="Lagendijk E.L."/>
            <person name="Lapidus A."/>
            <person name="Levasseur A."/>
            <person name="Lindquist E."/>
            <person name="Lipzen A."/>
            <person name="Logrieco A.F."/>
            <person name="MacCabe A."/>
            <person name="Maekelae M.R."/>
            <person name="Malavazi I."/>
            <person name="Melin P."/>
            <person name="Meyer V."/>
            <person name="Mielnichuk N."/>
            <person name="Miskei M."/>
            <person name="Molnar A.P."/>
            <person name="Mule G."/>
            <person name="Ngan C.Y."/>
            <person name="Orejas M."/>
            <person name="Orosz E."/>
            <person name="Ouedraogo J.P."/>
            <person name="Overkamp K.M."/>
            <person name="Park H.-S."/>
            <person name="Perrone G."/>
            <person name="Piumi F."/>
            <person name="Punt P.J."/>
            <person name="Ram A.F."/>
            <person name="Ramon A."/>
            <person name="Rauscher S."/>
            <person name="Record E."/>
            <person name="Riano-Pachon D.M."/>
            <person name="Robert V."/>
            <person name="Roehrig J."/>
            <person name="Ruller R."/>
            <person name="Salamov A."/>
            <person name="Salih N.S."/>
            <person name="Samson R.A."/>
            <person name="Sandor E."/>
            <person name="Sanguinetti M."/>
            <person name="Schuetze T."/>
            <person name="Sepcic K."/>
            <person name="Shelest E."/>
            <person name="Sherlock G."/>
            <person name="Sophianopoulou V."/>
            <person name="Squina F.M."/>
            <person name="Sun H."/>
            <person name="Susca A."/>
            <person name="Todd R.B."/>
            <person name="Tsang A."/>
            <person name="Unkles S.E."/>
            <person name="van de Wiele N."/>
            <person name="van Rossen-Uffink D."/>
            <person name="Oliveira J.V."/>
            <person name="Vesth T.C."/>
            <person name="Visser J."/>
            <person name="Yu J.-H."/>
            <person name="Zhou M."/>
            <person name="Andersen M.R."/>
            <person name="Archer D.B."/>
            <person name="Baker S.E."/>
            <person name="Benoit I."/>
            <person name="Brakhage A.A."/>
            <person name="Braus G.H."/>
            <person name="Fischer R."/>
            <person name="Frisvad J.C."/>
            <person name="Goldman G.H."/>
            <person name="Houbraken J."/>
            <person name="Oakley B."/>
            <person name="Pocsi I."/>
            <person name="Scazzocchio C."/>
            <person name="Seiboth B."/>
            <person name="vanKuyk P.A."/>
            <person name="Wortman J."/>
            <person name="Dyer P.S."/>
            <person name="Grigoriev I.V."/>
        </authorList>
    </citation>
    <scope>NUCLEOTIDE SEQUENCE [LARGE SCALE GENOMIC DNA]</scope>
    <source>
        <strain evidence="7">CBS 516.65</strain>
    </source>
</reference>
<comment type="similarity">
    <text evidence="1">Belongs to the GMC oxidoreductase family.</text>
</comment>
<dbReference type="InterPro" id="IPR000172">
    <property type="entry name" value="GMC_OxRdtase_N"/>
</dbReference>
<dbReference type="EMBL" id="KV878895">
    <property type="protein sequence ID" value="OJJ85246.1"/>
    <property type="molecule type" value="Genomic_DNA"/>
</dbReference>
<dbReference type="STRING" id="1160497.A0A1L9VMU4"/>
<dbReference type="InterPro" id="IPR036188">
    <property type="entry name" value="FAD/NAD-bd_sf"/>
</dbReference>
<dbReference type="SUPFAM" id="SSF51905">
    <property type="entry name" value="FAD/NAD(P)-binding domain"/>
    <property type="match status" value="1"/>
</dbReference>
<sequence>MPAFQDLHCLRLKFCGISLDSREVRKTAGRSQVNGESSSIRYSQLPYMDWTIARQIQVLTVVVIIIFQRLLGLAAISIDLAQATNLTGYEYVVVGSGADGNPLATRLALGSHKTLLIEAGDDQRLTYNYSIPVYLARSSEDEALAWNFARHYVGYERQARDSKTTYQTPDGEEYTDLSPPGNFLSPETAPLSLVLKDSQLLSMLTSGAFALGNLTDSIMNYGTLLLGDANADTRSRDTEPGYYQIPVSTDDAHRNVAREFIVAVRDAENEVGSQKYPLDVRMNCHVTKVTFDESKSPPRATGIEFLDGQYLYKASPRSKTASSGTPGSAKASREVIVAGGAYNSPQFLKLNGVGPAKELNKFDIPVISDLPGTHSPNNFTCLDGCTFNIYDCDDPCINRWESPVLGDRGIYSSPGLAATMFYKSTVSADDSFDIFAFGGPVNFRDYFPYYSINATHGHGWFTWAILKAHPRSHTGTVTPRSSAPLDAPDITFNYFNMGVGDHEANLQPFYEAVELARDAFDRQTVEVTEVLPGKDITSKEDIQDYVKDSAWEYHASCTCPIGADDDPMVVLNSKFQVRGVSGLRVVDASVYPQIPGTFTAVSTYMVAEKAADIILGKL</sequence>
<dbReference type="Pfam" id="PF05199">
    <property type="entry name" value="GMC_oxred_C"/>
    <property type="match status" value="1"/>
</dbReference>
<keyword evidence="2" id="KW-0285">Flavoprotein</keyword>
<evidence type="ECO:0000256" key="3">
    <source>
        <dbReference type="SAM" id="MobiDB-lite"/>
    </source>
</evidence>
<dbReference type="VEuPathDB" id="FungiDB:ASPGLDRAFT_1515688"/>
<evidence type="ECO:0000256" key="1">
    <source>
        <dbReference type="ARBA" id="ARBA00010790"/>
    </source>
</evidence>
<comment type="cofactor">
    <cofactor evidence="2">
        <name>FAD</name>
        <dbReference type="ChEBI" id="CHEBI:57692"/>
    </cofactor>
</comment>
<feature type="domain" description="Glucose-methanol-choline oxidoreductase C-terminal" evidence="5">
    <location>
        <begin position="470"/>
        <end position="607"/>
    </location>
</feature>
<dbReference type="Proteomes" id="UP000184300">
    <property type="component" value="Unassembled WGS sequence"/>
</dbReference>
<keyword evidence="7" id="KW-1185">Reference proteome</keyword>
<accession>A0A1L9VMU4</accession>
<dbReference type="GO" id="GO:0050660">
    <property type="term" value="F:flavin adenine dinucleotide binding"/>
    <property type="evidence" value="ECO:0007669"/>
    <property type="project" value="InterPro"/>
</dbReference>
<dbReference type="Gene3D" id="3.50.50.60">
    <property type="entry name" value="FAD/NAD(P)-binding domain"/>
    <property type="match status" value="3"/>
</dbReference>
<dbReference type="PIRSF" id="PIRSF000137">
    <property type="entry name" value="Alcohol_oxidase"/>
    <property type="match status" value="1"/>
</dbReference>
<dbReference type="InterPro" id="IPR012132">
    <property type="entry name" value="GMC_OxRdtase"/>
</dbReference>
<dbReference type="AlphaFoldDB" id="A0A1L9VMU4"/>
<evidence type="ECO:0000259" key="5">
    <source>
        <dbReference type="Pfam" id="PF05199"/>
    </source>
</evidence>
<feature type="binding site" evidence="2">
    <location>
        <position position="286"/>
    </location>
    <ligand>
        <name>FAD</name>
        <dbReference type="ChEBI" id="CHEBI:57692"/>
    </ligand>
</feature>
<dbReference type="Pfam" id="PF00732">
    <property type="entry name" value="GMC_oxred_N"/>
    <property type="match status" value="1"/>
</dbReference>
<feature type="domain" description="Glucose-methanol-choline oxidoreductase N-terminal" evidence="4">
    <location>
        <begin position="278"/>
        <end position="358"/>
    </location>
</feature>
<dbReference type="PANTHER" id="PTHR11552">
    <property type="entry name" value="GLUCOSE-METHANOL-CHOLINE GMC OXIDOREDUCTASE"/>
    <property type="match status" value="1"/>
</dbReference>
<dbReference type="SUPFAM" id="SSF54373">
    <property type="entry name" value="FAD-linked reductases, C-terminal domain"/>
    <property type="match status" value="1"/>
</dbReference>
<name>A0A1L9VMU4_ASPGL</name>
<protein>
    <recommendedName>
        <fullName evidence="8">Glucose-methanol-choline oxidoreductase N-terminal domain-containing protein</fullName>
    </recommendedName>
</protein>